<gene>
    <name evidence="1" type="ORF">ICL07_30515</name>
</gene>
<dbReference type="RefSeq" id="WP_188091839.1">
    <property type="nucleotide sequence ID" value="NZ_JACVFC010000006.1"/>
</dbReference>
<evidence type="ECO:0000313" key="2">
    <source>
        <dbReference type="Proteomes" id="UP000659124"/>
    </source>
</evidence>
<organism evidence="1 2">
    <name type="scientific">Chitinophaga qingshengii</name>
    <dbReference type="NCBI Taxonomy" id="1569794"/>
    <lineage>
        <taxon>Bacteria</taxon>
        <taxon>Pseudomonadati</taxon>
        <taxon>Bacteroidota</taxon>
        <taxon>Chitinophagia</taxon>
        <taxon>Chitinophagales</taxon>
        <taxon>Chitinophagaceae</taxon>
        <taxon>Chitinophaga</taxon>
    </lineage>
</organism>
<evidence type="ECO:0000313" key="1">
    <source>
        <dbReference type="EMBL" id="MBC9934750.1"/>
    </source>
</evidence>
<dbReference type="Proteomes" id="UP000659124">
    <property type="component" value="Unassembled WGS sequence"/>
</dbReference>
<comment type="caution">
    <text evidence="1">The sequence shown here is derived from an EMBL/GenBank/DDBJ whole genome shotgun (WGS) entry which is preliminary data.</text>
</comment>
<dbReference type="InterPro" id="IPR025396">
    <property type="entry name" value="DUF4302"/>
</dbReference>
<dbReference type="Pfam" id="PF14135">
    <property type="entry name" value="DUF4302"/>
    <property type="match status" value="1"/>
</dbReference>
<protein>
    <submittedName>
        <fullName evidence="1">DUF4302 domain-containing protein</fullName>
    </submittedName>
</protein>
<name>A0ABR7TY92_9BACT</name>
<dbReference type="EMBL" id="JACVFC010000006">
    <property type="protein sequence ID" value="MBC9934750.1"/>
    <property type="molecule type" value="Genomic_DNA"/>
</dbReference>
<proteinExistence type="predicted"/>
<sequence length="436" mass="48169">MKKFIIAGMVLCTLATACRKDNDGSVFGVRPEERMNATLTAYKKQLTGGTNGWKAYLFPDGGYGFGFYFKFGENNRVNMLGDLTPETGQDLAESSYRMGAQQRPSLVFDTYSYIHLLSDPDGRVFGGIFGRGYDSDFEFGYDSTRTDTIFLTGSANKSKMMLVRANAQEETAYAAGGLNTIQNAIYDYVFTHPIMYVTTPDGKKMQTAIVPDSRTFSLIYEEDGAAKTFSVPYAYTLNGIITKEPFKIGNKFYQEVFYDDAKQVLYLKDNGKNVELQPAPGPIFALHVLLGVAYNQLNVSDATQGAFSPNFLTMWKAAKTKMPTTAPNLQLNGVDVIFDPANQQMGLNFKVTQAPNQFTALFVYDYTKSKDGVFTFTMQDVKGDVATVILPAVKPILDKLGVGKYRVDYFSLPGNTQMGQIIGVDDPAFILGGTLR</sequence>
<dbReference type="PROSITE" id="PS51257">
    <property type="entry name" value="PROKAR_LIPOPROTEIN"/>
    <property type="match status" value="1"/>
</dbReference>
<accession>A0ABR7TY92</accession>
<keyword evidence="2" id="KW-1185">Reference proteome</keyword>
<reference evidence="1 2" key="1">
    <citation type="submission" date="2020-09" db="EMBL/GenBank/DDBJ databases">
        <title>Genome sequences of type strains of Chitinophaga qingshengii and Chitinophaga varians.</title>
        <authorList>
            <person name="Kittiwongwattana C."/>
        </authorList>
    </citation>
    <scope>NUCLEOTIDE SEQUENCE [LARGE SCALE GENOMIC DNA]</scope>
    <source>
        <strain evidence="1 2">JCM 30026</strain>
    </source>
</reference>